<dbReference type="InterPro" id="IPR053879">
    <property type="entry name" value="HYDIN_VesB_CFA65-like_Ig"/>
</dbReference>
<keyword evidence="3" id="KW-0963">Cytoplasm</keyword>
<gene>
    <name evidence="9" type="ORF">HDF17_002583</name>
</gene>
<dbReference type="Proteomes" id="UP000589520">
    <property type="component" value="Unassembled WGS sequence"/>
</dbReference>
<evidence type="ECO:0000313" key="9">
    <source>
        <dbReference type="EMBL" id="NYF80263.1"/>
    </source>
</evidence>
<evidence type="ECO:0000259" key="7">
    <source>
        <dbReference type="Pfam" id="PF22073"/>
    </source>
</evidence>
<comment type="caution">
    <text evidence="9">The sequence shown here is derived from an EMBL/GenBank/DDBJ whole genome shotgun (WGS) entry which is preliminary data.</text>
</comment>
<evidence type="ECO:0000259" key="8">
    <source>
        <dbReference type="Pfam" id="PF22544"/>
    </source>
</evidence>
<dbReference type="NCBIfam" id="NF012200">
    <property type="entry name" value="choice_anch_D"/>
    <property type="match status" value="8"/>
</dbReference>
<dbReference type="InterPro" id="IPR054090">
    <property type="entry name" value="Cep192_Spd-2-like_dom"/>
</dbReference>
<protein>
    <recommendedName>
        <fullName evidence="11">Choice-of-anchor D domain-containing protein</fullName>
    </recommendedName>
</protein>
<dbReference type="InterPro" id="IPR013783">
    <property type="entry name" value="Ig-like_fold"/>
</dbReference>
<reference evidence="9 10" key="1">
    <citation type="submission" date="2020-07" db="EMBL/GenBank/DDBJ databases">
        <title>Genomic Encyclopedia of Type Strains, Phase IV (KMG-V): Genome sequencing to study the core and pangenomes of soil and plant-associated prokaryotes.</title>
        <authorList>
            <person name="Whitman W."/>
        </authorList>
    </citation>
    <scope>NUCLEOTIDE SEQUENCE [LARGE SCALE GENOMIC DNA]</scope>
    <source>
        <strain evidence="9 10">X4EP2</strain>
    </source>
</reference>
<evidence type="ECO:0008006" key="11">
    <source>
        <dbReference type="Google" id="ProtNLM"/>
    </source>
</evidence>
<evidence type="ECO:0000256" key="3">
    <source>
        <dbReference type="ARBA" id="ARBA00022490"/>
    </source>
</evidence>
<dbReference type="EMBL" id="JACCCW010000002">
    <property type="protein sequence ID" value="NYF80263.1"/>
    <property type="molecule type" value="Genomic_DNA"/>
</dbReference>
<feature type="chain" id="PRO_5030737686" description="Choice-of-anchor D domain-containing protein" evidence="6">
    <location>
        <begin position="29"/>
        <end position="1983"/>
    </location>
</feature>
<dbReference type="Pfam" id="PF22073">
    <property type="entry name" value="Cep192_D4"/>
    <property type="match status" value="1"/>
</dbReference>
<dbReference type="Pfam" id="PF22544">
    <property type="entry name" value="HYDIN_VesB_CFA65-like_Ig"/>
    <property type="match status" value="4"/>
</dbReference>
<dbReference type="InterPro" id="IPR052614">
    <property type="entry name" value="CFAP65"/>
</dbReference>
<feature type="domain" description="HYDIN/VesB/CFA65-like Ig-like" evidence="8">
    <location>
        <begin position="1136"/>
        <end position="1207"/>
    </location>
</feature>
<proteinExistence type="predicted"/>
<dbReference type="PANTHER" id="PTHR46127">
    <property type="entry name" value="CILIA- AND FLAGELLA-ASSOCIATED PROTEIN 65"/>
    <property type="match status" value="1"/>
</dbReference>
<evidence type="ECO:0000256" key="2">
    <source>
        <dbReference type="ARBA" id="ARBA00004496"/>
    </source>
</evidence>
<dbReference type="RefSeq" id="WP_246301891.1">
    <property type="nucleotide sequence ID" value="NZ_JACCCW010000002.1"/>
</dbReference>
<name>A0A7Y9TTT0_9BACT</name>
<accession>A0A7Y9TTT0</accession>
<evidence type="ECO:0000256" key="4">
    <source>
        <dbReference type="ARBA" id="ARBA00023069"/>
    </source>
</evidence>
<dbReference type="PANTHER" id="PTHR46127:SF1">
    <property type="entry name" value="CILIA- AND FLAGELLA-ASSOCIATED PROTEIN 65"/>
    <property type="match status" value="1"/>
</dbReference>
<keyword evidence="5" id="KW-0966">Cell projection</keyword>
<dbReference type="GO" id="GO:0005737">
    <property type="term" value="C:cytoplasm"/>
    <property type="evidence" value="ECO:0007669"/>
    <property type="project" value="UniProtKB-SubCell"/>
</dbReference>
<dbReference type="SUPFAM" id="SSF101898">
    <property type="entry name" value="NHL repeat"/>
    <property type="match status" value="1"/>
</dbReference>
<feature type="domain" description="HYDIN/VesB/CFA65-like Ig-like" evidence="8">
    <location>
        <begin position="1594"/>
        <end position="1680"/>
    </location>
</feature>
<evidence type="ECO:0000256" key="6">
    <source>
        <dbReference type="SAM" id="SignalP"/>
    </source>
</evidence>
<feature type="domain" description="HYDIN/VesB/CFA65-like Ig-like" evidence="8">
    <location>
        <begin position="1502"/>
        <end position="1567"/>
    </location>
</feature>
<organism evidence="9 10">
    <name type="scientific">Granulicella arctica</name>
    <dbReference type="NCBI Taxonomy" id="940613"/>
    <lineage>
        <taxon>Bacteria</taxon>
        <taxon>Pseudomonadati</taxon>
        <taxon>Acidobacteriota</taxon>
        <taxon>Terriglobia</taxon>
        <taxon>Terriglobales</taxon>
        <taxon>Acidobacteriaceae</taxon>
        <taxon>Granulicella</taxon>
    </lineage>
</organism>
<comment type="subcellular location">
    <subcellularLocation>
        <location evidence="1">Cell projection</location>
        <location evidence="1">Cilium</location>
    </subcellularLocation>
    <subcellularLocation>
        <location evidence="2">Cytoplasm</location>
    </subcellularLocation>
</comment>
<keyword evidence="10" id="KW-1185">Reference proteome</keyword>
<feature type="domain" description="HYDIN/VesB/CFA65-like Ig-like" evidence="8">
    <location>
        <begin position="1362"/>
        <end position="1432"/>
    </location>
</feature>
<evidence type="ECO:0000313" key="10">
    <source>
        <dbReference type="Proteomes" id="UP000589520"/>
    </source>
</evidence>
<evidence type="ECO:0000256" key="1">
    <source>
        <dbReference type="ARBA" id="ARBA00004138"/>
    </source>
</evidence>
<evidence type="ECO:0000256" key="5">
    <source>
        <dbReference type="ARBA" id="ARBA00023273"/>
    </source>
</evidence>
<feature type="domain" description="Cep192/Spd-2-like" evidence="7">
    <location>
        <begin position="1697"/>
        <end position="1795"/>
    </location>
</feature>
<sequence length="1983" mass="197974">MMKKSYVRTSFVALILGLIAALSPVLSAQPTGPQQLSFAGLRSAAHEGQFNAVRVDTSGNLYLLLDQKDGVRLLKTDATATNVLAQAQFGAAGDVGLAMALDPSGNVYVTGTSTSGALTGTSGSVFPARTDTTVNAFVAKFDPSLNLDFVTFGGSSRTAPAAIAATADAVFITGLIYTAAGGSGLPVTPSAIVQAPAYGSAQNGFVETFSSNGSSLLYATYLSGQNGDTSPTAIVADTSDNAYIGGFTTTTGFPTVAALVPRIPDATSGFLIKLTPAGDGITFSTFIPGPGVSSLAIDPIANNLLLSGSIALGQFPVASVTTPLVNNTTYQVLLRMPLDGSAVLSSTLLAPGTQSFVTPSTAGTAWVDGTLSTPLLPLTSISNIGTGFAVRVAPNGTSGATIVDQTARFGGLAAANPNYASLPLTLTSLAVDSTGSPIVAGSVAPTASAALLTTQTFDLPLTNSPTTALPSAIHDAVLAPGSCNGSLCAGTAAYLAQITPTAAPSLALSTDASPNLILRNLGSTQATGIQITATGFATTTNCGSALAVGDECAILLTGTGPGSLTVQSANATTQTAALPAIASTSTVNPLVVSPKELDFGIQSSTSPILTRTINITNLAALPQTFISALNGSVGVTPFTFAQQSTNCAASGTSNTFQLAAGATCQMVLGFTASSDSTKDGPAQANWSIGSGNVLLTGFAQAAALSLSATTIDFGTQFFNGLASARYLYLSNNSTTPITHTPVALPSSSAFTITDRCPSELPPQTVCQIQFGYAASDSTSTDSVTLSLDQGLSVLVTGKTIPQPGTTGTTSNPSLTVSPTAVSFTNAVVVTGISSNTETVTVQNTGASAFTLSLSLTGDFTDQTDCTASLSAGSSCSVVLTFAPSQPGARQGLLSITAGSGTTPSYVNITGAGTAILPSNNGTLNFGDVPIGQPTVQWYKVSQPFTTLTAAASSPAFEVLLVEDIGYGHGQPSSSSFLGATTGSCLNCWLGVQFTPTATGPQTAALTLASSLAGNPYLLTLTGNGLTTSNLILTPISQDFGSIAVNSSSAPMLFTLTNSTVGDITVTAPVFTDDFSLSTAASGGASCSGSLAQNASCLVEVLFAPTTAGQHTGTLTLQTSAGSVSVPLTGFGSSDPGIAFNPSALIFNNVSGITATQQSITVSNTGNVTLQIGTPANANTAFQSTTTCASLSPGATCALTVTYTPATATVTDTLQLPVTATVGGSPVLTTYTIPLSATYTSESAGIQIVPGNLDYGPSSVNAIGGTRQYTINNLTAKSLTLNLTLPRQFVLSGAACAGLAPNANCTFSVSFLPLTNGSITGTLFAQATPTDGSATLDGLGYVQGYGTGTNSLTITGNLSPGRLLDFGQVPSGQSIQQILTLTNTSSASVSTTDSTVTVRRITSQWPFLSTTTCGTTLAIGQSCTVTVTYTPLNQVATGTASPPSTTDSGALIVESDAVSGPDAINLTGTSSATAVSAPSNAAPLVSFVASQNSLTFDTTAIGFSSAPQTVTLANTGNTVLHIASLTGSTDFSVAGSCPVLVPGASCLLTITFTPQLSSQSNQSVSTRIGTVEISSDSGTSLDFLSLIGTASPSTLVFQPDSLNFGTQLVGSTATLPIQITNDGTAAAVFNGITTTGDYAATGNCPATGSSLAPNATCTIQVGFTPTATGVRAGSLSVSSSVSTSALIAQLTGVGVQSHLSINPTALSFGNVAVGASTSLSLTLANTGTAAITGISLKISGDYAVTGPCFFATLSAGASCSVTIAFAPAATGTRTGILTIASSDPTSPGTVALTGNGTSTSINSGSFTLTVGGAASATQSVDQTHPATYTLTVTPLNSFIGTVVLNCNAIVVAPNATCSIVPSSVALNGSAQTATVTLNTLTSAELNLPTPHRLSETTALCILAPAALFLWSIRKVLGTWPTSLFMALLCTALMLLASGCGSNSIDASLRITPSGTYQYTVTGSVTTGTPLTQTVTLNLTVNAPN</sequence>
<feature type="signal peptide" evidence="6">
    <location>
        <begin position="1"/>
        <end position="28"/>
    </location>
</feature>
<keyword evidence="4" id="KW-0969">Cilium</keyword>
<keyword evidence="6" id="KW-0732">Signal</keyword>
<dbReference type="Gene3D" id="2.60.40.10">
    <property type="entry name" value="Immunoglobulins"/>
    <property type="match status" value="8"/>
</dbReference>